<protein>
    <submittedName>
        <fullName evidence="1">Sec7-domain-containing protein</fullName>
    </submittedName>
</protein>
<evidence type="ECO:0000313" key="1">
    <source>
        <dbReference type="EMBL" id="KAI0048190.1"/>
    </source>
</evidence>
<comment type="caution">
    <text evidence="1">The sequence shown here is derived from an EMBL/GenBank/DDBJ whole genome shotgun (WGS) entry which is preliminary data.</text>
</comment>
<sequence length="666" mass="73326">MASTRVAISYSEDHGTVSPKHVLYSEILSVTSAMRKNSRWASSTQTFNTRDSALASNLGLRRAGPSNAIATRPGSQEEELIAGFEELKRDLRNLSDISTIPIAQILSPFFAIIRSPLSTGPITSAALSALHSFFVCGLISSEKSSVDVALMELSSAVSHCKFEASDSSGDEVVLLRILTVIEDCMCGTLGERLGDIEVCEMLETVLTTCVQMRLSEALRRSAELTLHSLVRTVFYRLQHLDPQREEAKLARADESHVNEIDLSVAASPTTTVPDSPPDGKAVVETVQQVGSPAFRHAYGLPSLIELLRVIINILDPNDRVHTDTTRLLALGVLNTAFEVSGPRIGAFSSLRTMILDHGCKYLFQLARSDNPSIVHLALRTISTMINTMRKHLKLQQELFLSFTLDRLAPPISNKTSRFGTPIPRSGPFSPRVDASNTSSPRLEPHPDDGDPEKGSPAPHRPTVIPARGETRDLLLETLSQISPHPGFMVELFINYDCDINAENLFERLIELLSQGVYSEYYFETPHHASLSSQYLSLDLLLTFVNHMASRAAGSASAWPAQYISAEELTRRKSKKKLILTGTARFNTKPKTGLAFLEENELIYHDLGPGVTRAQSLAMFLKSSTMLDKKLLGDFISKPDNLDLLKAFISLFDFHGVRVSSHVSPIY</sequence>
<keyword evidence="2" id="KW-1185">Reference proteome</keyword>
<name>A0ACB8RW51_9AGAM</name>
<accession>A0ACB8RW51</accession>
<gene>
    <name evidence="1" type="ORF">FA95DRAFT_1605406</name>
</gene>
<dbReference type="Proteomes" id="UP000814033">
    <property type="component" value="Unassembled WGS sequence"/>
</dbReference>
<dbReference type="EMBL" id="MU275890">
    <property type="protein sequence ID" value="KAI0048190.1"/>
    <property type="molecule type" value="Genomic_DNA"/>
</dbReference>
<organism evidence="1 2">
    <name type="scientific">Auriscalpium vulgare</name>
    <dbReference type="NCBI Taxonomy" id="40419"/>
    <lineage>
        <taxon>Eukaryota</taxon>
        <taxon>Fungi</taxon>
        <taxon>Dikarya</taxon>
        <taxon>Basidiomycota</taxon>
        <taxon>Agaricomycotina</taxon>
        <taxon>Agaricomycetes</taxon>
        <taxon>Russulales</taxon>
        <taxon>Auriscalpiaceae</taxon>
        <taxon>Auriscalpium</taxon>
    </lineage>
</organism>
<reference evidence="1" key="1">
    <citation type="submission" date="2021-02" db="EMBL/GenBank/DDBJ databases">
        <authorList>
            <consortium name="DOE Joint Genome Institute"/>
            <person name="Ahrendt S."/>
            <person name="Looney B.P."/>
            <person name="Miyauchi S."/>
            <person name="Morin E."/>
            <person name="Drula E."/>
            <person name="Courty P.E."/>
            <person name="Chicoki N."/>
            <person name="Fauchery L."/>
            <person name="Kohler A."/>
            <person name="Kuo A."/>
            <person name="Labutti K."/>
            <person name="Pangilinan J."/>
            <person name="Lipzen A."/>
            <person name="Riley R."/>
            <person name="Andreopoulos W."/>
            <person name="He G."/>
            <person name="Johnson J."/>
            <person name="Barry K.W."/>
            <person name="Grigoriev I.V."/>
            <person name="Nagy L."/>
            <person name="Hibbett D."/>
            <person name="Henrissat B."/>
            <person name="Matheny P.B."/>
            <person name="Labbe J."/>
            <person name="Martin F."/>
        </authorList>
    </citation>
    <scope>NUCLEOTIDE SEQUENCE</scope>
    <source>
        <strain evidence="1">FP105234-sp</strain>
    </source>
</reference>
<proteinExistence type="predicted"/>
<evidence type="ECO:0000313" key="2">
    <source>
        <dbReference type="Proteomes" id="UP000814033"/>
    </source>
</evidence>
<reference evidence="1" key="2">
    <citation type="journal article" date="2022" name="New Phytol.">
        <title>Evolutionary transition to the ectomycorrhizal habit in the genomes of a hyperdiverse lineage of mushroom-forming fungi.</title>
        <authorList>
            <person name="Looney B."/>
            <person name="Miyauchi S."/>
            <person name="Morin E."/>
            <person name="Drula E."/>
            <person name="Courty P.E."/>
            <person name="Kohler A."/>
            <person name="Kuo A."/>
            <person name="LaButti K."/>
            <person name="Pangilinan J."/>
            <person name="Lipzen A."/>
            <person name="Riley R."/>
            <person name="Andreopoulos W."/>
            <person name="He G."/>
            <person name="Johnson J."/>
            <person name="Nolan M."/>
            <person name="Tritt A."/>
            <person name="Barry K.W."/>
            <person name="Grigoriev I.V."/>
            <person name="Nagy L.G."/>
            <person name="Hibbett D."/>
            <person name="Henrissat B."/>
            <person name="Matheny P.B."/>
            <person name="Labbe J."/>
            <person name="Martin F.M."/>
        </authorList>
    </citation>
    <scope>NUCLEOTIDE SEQUENCE</scope>
    <source>
        <strain evidence="1">FP105234-sp</strain>
    </source>
</reference>